<organism evidence="4 5">
    <name type="scientific">Hyunsoonleella rubra</name>
    <dbReference type="NCBI Taxonomy" id="1737062"/>
    <lineage>
        <taxon>Bacteria</taxon>
        <taxon>Pseudomonadati</taxon>
        <taxon>Bacteroidota</taxon>
        <taxon>Flavobacteriia</taxon>
        <taxon>Flavobacteriales</taxon>
        <taxon>Flavobacteriaceae</taxon>
    </lineage>
</organism>
<dbReference type="RefSeq" id="WP_380288250.1">
    <property type="nucleotide sequence ID" value="NZ_JBHULY010000005.1"/>
</dbReference>
<keyword evidence="3" id="KW-0812">Transmembrane</keyword>
<name>A0ABW5T7R4_9FLAO</name>
<feature type="transmembrane region" description="Helical" evidence="3">
    <location>
        <begin position="47"/>
        <end position="69"/>
    </location>
</feature>
<feature type="region of interest" description="Disordered" evidence="2">
    <location>
        <begin position="143"/>
        <end position="173"/>
    </location>
</feature>
<evidence type="ECO:0000256" key="1">
    <source>
        <dbReference type="SAM" id="Coils"/>
    </source>
</evidence>
<protein>
    <recommendedName>
        <fullName evidence="6">Outer membrane protein beta-barrel domain-containing protein</fullName>
    </recommendedName>
</protein>
<feature type="compositionally biased region" description="Polar residues" evidence="2">
    <location>
        <begin position="143"/>
        <end position="153"/>
    </location>
</feature>
<gene>
    <name evidence="4" type="ORF">ACFSR8_01275</name>
</gene>
<evidence type="ECO:0000256" key="3">
    <source>
        <dbReference type="SAM" id="Phobius"/>
    </source>
</evidence>
<evidence type="ECO:0008006" key="6">
    <source>
        <dbReference type="Google" id="ProtNLM"/>
    </source>
</evidence>
<sequence length="538" mass="59154">MGDKKHIDRLFQERFKDFEVTPDDAVWSNIEAKLKAKKKKRRVIPIWWRYAGVAALLLLFLTIGGIAYFNDNETAKTPQIVDTEKTDTNSDSTTEDIKTPQNKIAEDHLGNSVISNVDEHQNAVDETKSDSGIKNSEEILKLNQSSPSLASSNEKQKKVPTKSESISKENPVVNETLIQQNNNKALAENNENNTAKTEASIKNKISPKKTNAVDNGAQQIAENTIKNKPDKQNLEEKAPVLNKELVGEETQAIAENTSQKETKTIEEAIEENQSLLEDEENTSTGSAVKLNKWSVAPNVAPVYFSSLGKGSSIDPQFNNNSKSGEVNMSYGINASYALSDKVTIRSGVNRVNLGYNTNDVLVFRSLNASASTRSSNIETVNSASFGDVNDTPAVDADNFTIVSADNFNASNSPALLDTANTTINQSLGYIEIPLEIQYALTGKRFGLNVIGGFSSLFLNNNDLFSEIDGQSTRLGEANNINKTSYSANFGLGLNYKVSKRINLNLEPMFKYQINTFKNTSGDFQPFFIGVYTGFGIKF</sequence>
<comment type="caution">
    <text evidence="4">The sequence shown here is derived from an EMBL/GenBank/DDBJ whole genome shotgun (WGS) entry which is preliminary data.</text>
</comment>
<proteinExistence type="predicted"/>
<feature type="coiled-coil region" evidence="1">
    <location>
        <begin position="231"/>
        <end position="278"/>
    </location>
</feature>
<feature type="region of interest" description="Disordered" evidence="2">
    <location>
        <begin position="80"/>
        <end position="100"/>
    </location>
</feature>
<dbReference type="EMBL" id="JBHULY010000005">
    <property type="protein sequence ID" value="MFD2724829.1"/>
    <property type="molecule type" value="Genomic_DNA"/>
</dbReference>
<keyword evidence="3" id="KW-0472">Membrane</keyword>
<reference evidence="5" key="1">
    <citation type="journal article" date="2019" name="Int. J. Syst. Evol. Microbiol.">
        <title>The Global Catalogue of Microorganisms (GCM) 10K type strain sequencing project: providing services to taxonomists for standard genome sequencing and annotation.</title>
        <authorList>
            <consortium name="The Broad Institute Genomics Platform"/>
            <consortium name="The Broad Institute Genome Sequencing Center for Infectious Disease"/>
            <person name="Wu L."/>
            <person name="Ma J."/>
        </authorList>
    </citation>
    <scope>NUCLEOTIDE SEQUENCE [LARGE SCALE GENOMIC DNA]</scope>
    <source>
        <strain evidence="5">KCTC 42398</strain>
    </source>
</reference>
<keyword evidence="5" id="KW-1185">Reference proteome</keyword>
<keyword evidence="1" id="KW-0175">Coiled coil</keyword>
<dbReference type="Proteomes" id="UP001597476">
    <property type="component" value="Unassembled WGS sequence"/>
</dbReference>
<keyword evidence="3" id="KW-1133">Transmembrane helix</keyword>
<accession>A0ABW5T7R4</accession>
<evidence type="ECO:0000313" key="5">
    <source>
        <dbReference type="Proteomes" id="UP001597476"/>
    </source>
</evidence>
<evidence type="ECO:0000256" key="2">
    <source>
        <dbReference type="SAM" id="MobiDB-lite"/>
    </source>
</evidence>
<evidence type="ECO:0000313" key="4">
    <source>
        <dbReference type="EMBL" id="MFD2724829.1"/>
    </source>
</evidence>